<evidence type="ECO:0000313" key="3">
    <source>
        <dbReference type="Proteomes" id="UP001152622"/>
    </source>
</evidence>
<feature type="signal peptide" evidence="1">
    <location>
        <begin position="1"/>
        <end position="24"/>
    </location>
</feature>
<protein>
    <recommendedName>
        <fullName evidence="4">Secreted protein</fullName>
    </recommendedName>
</protein>
<feature type="chain" id="PRO_5040243407" description="Secreted protein" evidence="1">
    <location>
        <begin position="25"/>
        <end position="151"/>
    </location>
</feature>
<evidence type="ECO:0000313" key="2">
    <source>
        <dbReference type="EMBL" id="KAJ8357775.1"/>
    </source>
</evidence>
<gene>
    <name evidence="2" type="ORF">SKAU_G00205690</name>
</gene>
<sequence>MRALCLHTIRAFTGFFSPCPLVAAEANLVGASNLTPEMITSLCVVVRSAFIEQYLHLAPLMETRGIAPQVCAALQSLDRTFCYARTVCTRPKAEIETTKTTMTERVIGRFSDSTPTLECYVRSGSGPHCRVCRLISALPWVLGGYLLMSLK</sequence>
<keyword evidence="3" id="KW-1185">Reference proteome</keyword>
<organism evidence="2 3">
    <name type="scientific">Synaphobranchus kaupii</name>
    <name type="common">Kaup's arrowtooth eel</name>
    <dbReference type="NCBI Taxonomy" id="118154"/>
    <lineage>
        <taxon>Eukaryota</taxon>
        <taxon>Metazoa</taxon>
        <taxon>Chordata</taxon>
        <taxon>Craniata</taxon>
        <taxon>Vertebrata</taxon>
        <taxon>Euteleostomi</taxon>
        <taxon>Actinopterygii</taxon>
        <taxon>Neopterygii</taxon>
        <taxon>Teleostei</taxon>
        <taxon>Anguilliformes</taxon>
        <taxon>Synaphobranchidae</taxon>
        <taxon>Synaphobranchus</taxon>
    </lineage>
</organism>
<keyword evidence="1" id="KW-0732">Signal</keyword>
<proteinExistence type="predicted"/>
<reference evidence="2" key="1">
    <citation type="journal article" date="2023" name="Science">
        <title>Genome structures resolve the early diversification of teleost fishes.</title>
        <authorList>
            <person name="Parey E."/>
            <person name="Louis A."/>
            <person name="Montfort J."/>
            <person name="Bouchez O."/>
            <person name="Roques C."/>
            <person name="Iampietro C."/>
            <person name="Lluch J."/>
            <person name="Castinel A."/>
            <person name="Donnadieu C."/>
            <person name="Desvignes T."/>
            <person name="Floi Bucao C."/>
            <person name="Jouanno E."/>
            <person name="Wen M."/>
            <person name="Mejri S."/>
            <person name="Dirks R."/>
            <person name="Jansen H."/>
            <person name="Henkel C."/>
            <person name="Chen W.J."/>
            <person name="Zahm M."/>
            <person name="Cabau C."/>
            <person name="Klopp C."/>
            <person name="Thompson A.W."/>
            <person name="Robinson-Rechavi M."/>
            <person name="Braasch I."/>
            <person name="Lecointre G."/>
            <person name="Bobe J."/>
            <person name="Postlethwait J.H."/>
            <person name="Berthelot C."/>
            <person name="Roest Crollius H."/>
            <person name="Guiguen Y."/>
        </authorList>
    </citation>
    <scope>NUCLEOTIDE SEQUENCE</scope>
    <source>
        <strain evidence="2">WJC10195</strain>
    </source>
</reference>
<dbReference type="EMBL" id="JAINUF010000006">
    <property type="protein sequence ID" value="KAJ8357775.1"/>
    <property type="molecule type" value="Genomic_DNA"/>
</dbReference>
<dbReference type="AlphaFoldDB" id="A0A9Q1IYT5"/>
<accession>A0A9Q1IYT5</accession>
<dbReference type="Proteomes" id="UP001152622">
    <property type="component" value="Chromosome 6"/>
</dbReference>
<evidence type="ECO:0000256" key="1">
    <source>
        <dbReference type="SAM" id="SignalP"/>
    </source>
</evidence>
<evidence type="ECO:0008006" key="4">
    <source>
        <dbReference type="Google" id="ProtNLM"/>
    </source>
</evidence>
<name>A0A9Q1IYT5_SYNKA</name>
<comment type="caution">
    <text evidence="2">The sequence shown here is derived from an EMBL/GenBank/DDBJ whole genome shotgun (WGS) entry which is preliminary data.</text>
</comment>